<gene>
    <name evidence="2" type="ORF">MONAX_5E005378</name>
</gene>
<feature type="non-terminal residue" evidence="2">
    <location>
        <position position="1"/>
    </location>
</feature>
<protein>
    <submittedName>
        <fullName evidence="2">Uncharacterized protein</fullName>
    </submittedName>
</protein>
<feature type="non-terminal residue" evidence="2">
    <location>
        <position position="53"/>
    </location>
</feature>
<feature type="region of interest" description="Disordered" evidence="1">
    <location>
        <begin position="1"/>
        <end position="53"/>
    </location>
</feature>
<evidence type="ECO:0000313" key="3">
    <source>
        <dbReference type="Proteomes" id="UP000335636"/>
    </source>
</evidence>
<evidence type="ECO:0000256" key="1">
    <source>
        <dbReference type="SAM" id="MobiDB-lite"/>
    </source>
</evidence>
<keyword evidence="3" id="KW-1185">Reference proteome</keyword>
<sequence length="53" mass="5855">SENPPKTHSSASSYLQECRVAARSSRTRDTQLSGRQPDYDRARGSSGSMRVRA</sequence>
<dbReference type="AlphaFoldDB" id="A0A5E4CWD1"/>
<accession>A0A5E4CWD1</accession>
<name>A0A5E4CWD1_MARMO</name>
<dbReference type="Proteomes" id="UP000335636">
    <property type="component" value="Unassembled WGS sequence"/>
</dbReference>
<proteinExistence type="predicted"/>
<evidence type="ECO:0000313" key="2">
    <source>
        <dbReference type="EMBL" id="VTJ86116.1"/>
    </source>
</evidence>
<feature type="compositionally biased region" description="Polar residues" evidence="1">
    <location>
        <begin position="1"/>
        <end position="15"/>
    </location>
</feature>
<reference evidence="2" key="1">
    <citation type="submission" date="2019-04" db="EMBL/GenBank/DDBJ databases">
        <authorList>
            <person name="Alioto T."/>
            <person name="Alioto T."/>
        </authorList>
    </citation>
    <scope>NUCLEOTIDE SEQUENCE [LARGE SCALE GENOMIC DNA]</scope>
</reference>
<comment type="caution">
    <text evidence="2">The sequence shown here is derived from an EMBL/GenBank/DDBJ whole genome shotgun (WGS) entry which is preliminary data.</text>
</comment>
<dbReference type="EMBL" id="CABDUW010002271">
    <property type="protein sequence ID" value="VTJ86116.1"/>
    <property type="molecule type" value="Genomic_DNA"/>
</dbReference>
<organism evidence="2 3">
    <name type="scientific">Marmota monax</name>
    <name type="common">Woodchuck</name>
    <dbReference type="NCBI Taxonomy" id="9995"/>
    <lineage>
        <taxon>Eukaryota</taxon>
        <taxon>Metazoa</taxon>
        <taxon>Chordata</taxon>
        <taxon>Craniata</taxon>
        <taxon>Vertebrata</taxon>
        <taxon>Euteleostomi</taxon>
        <taxon>Mammalia</taxon>
        <taxon>Eutheria</taxon>
        <taxon>Euarchontoglires</taxon>
        <taxon>Glires</taxon>
        <taxon>Rodentia</taxon>
        <taxon>Sciuromorpha</taxon>
        <taxon>Sciuridae</taxon>
        <taxon>Xerinae</taxon>
        <taxon>Marmotini</taxon>
        <taxon>Marmota</taxon>
    </lineage>
</organism>